<evidence type="ECO:0000259" key="5">
    <source>
        <dbReference type="PROSITE" id="PS51635"/>
    </source>
</evidence>
<sequence length="278" mass="30597">MSSPPRIAISLGASFMGYATHAGFMARLHAQGIRPVAISGSSAGAIAAGLYASGLEQEAIQRAVLSPWMYLAFARRTRWIWHQIVGSFFFRHPGFFDPRGAISHFESLVGRRAIESLSNPKLMIALSDLVSQETIFAQTGHLATAMAASCCVPMLFSPLEFEGRLCTDGGVAHESPIDPWFTDEGIDHIIVHRIVQPQGRPPRLPLHRMLGTIAATHESMNRQLLADRIELARLHGKKLTFITTTHPRPSPFAPKRLKHYYEHGEATAGKLLETALSM</sequence>
<dbReference type="InterPro" id="IPR016035">
    <property type="entry name" value="Acyl_Trfase/lysoPLipase"/>
</dbReference>
<accession>A0A7W7YD37</accession>
<dbReference type="GO" id="GO:0016042">
    <property type="term" value="P:lipid catabolic process"/>
    <property type="evidence" value="ECO:0007669"/>
    <property type="project" value="UniProtKB-UniRule"/>
</dbReference>
<dbReference type="EMBL" id="JACHIG010000008">
    <property type="protein sequence ID" value="MBB5033982.1"/>
    <property type="molecule type" value="Genomic_DNA"/>
</dbReference>
<dbReference type="SUPFAM" id="SSF52151">
    <property type="entry name" value="FabD/lysophospholipase-like"/>
    <property type="match status" value="1"/>
</dbReference>
<evidence type="ECO:0000256" key="2">
    <source>
        <dbReference type="ARBA" id="ARBA00022963"/>
    </source>
</evidence>
<dbReference type="RefSeq" id="WP_184341339.1">
    <property type="nucleotide sequence ID" value="NZ_JACHIG010000008.1"/>
</dbReference>
<keyword evidence="1 4" id="KW-0378">Hydrolase</keyword>
<evidence type="ECO:0000256" key="4">
    <source>
        <dbReference type="PROSITE-ProRule" id="PRU01161"/>
    </source>
</evidence>
<evidence type="ECO:0000256" key="1">
    <source>
        <dbReference type="ARBA" id="ARBA00022801"/>
    </source>
</evidence>
<feature type="domain" description="PNPLA" evidence="5">
    <location>
        <begin position="9"/>
        <end position="181"/>
    </location>
</feature>
<dbReference type="InterPro" id="IPR002641">
    <property type="entry name" value="PNPLA_dom"/>
</dbReference>
<dbReference type="GO" id="GO:0016787">
    <property type="term" value="F:hydrolase activity"/>
    <property type="evidence" value="ECO:0007669"/>
    <property type="project" value="UniProtKB-UniRule"/>
</dbReference>
<organism evidence="6 7">
    <name type="scientific">Prosthecobacter vanneervenii</name>
    <dbReference type="NCBI Taxonomy" id="48466"/>
    <lineage>
        <taxon>Bacteria</taxon>
        <taxon>Pseudomonadati</taxon>
        <taxon>Verrucomicrobiota</taxon>
        <taxon>Verrucomicrobiia</taxon>
        <taxon>Verrucomicrobiales</taxon>
        <taxon>Verrucomicrobiaceae</taxon>
        <taxon>Prosthecobacter</taxon>
    </lineage>
</organism>
<keyword evidence="7" id="KW-1185">Reference proteome</keyword>
<comment type="caution">
    <text evidence="6">The sequence shown here is derived from an EMBL/GenBank/DDBJ whole genome shotgun (WGS) entry which is preliminary data.</text>
</comment>
<feature type="short sequence motif" description="DGA/G" evidence="4">
    <location>
        <begin position="168"/>
        <end position="170"/>
    </location>
</feature>
<dbReference type="Pfam" id="PF01734">
    <property type="entry name" value="Patatin"/>
    <property type="match status" value="1"/>
</dbReference>
<evidence type="ECO:0000256" key="3">
    <source>
        <dbReference type="ARBA" id="ARBA00023098"/>
    </source>
</evidence>
<protein>
    <submittedName>
        <fullName evidence="6">NTE family protein</fullName>
    </submittedName>
</protein>
<name>A0A7W7YD37_9BACT</name>
<gene>
    <name evidence="6" type="ORF">HNQ65_003573</name>
</gene>
<dbReference type="InterPro" id="IPR050301">
    <property type="entry name" value="NTE"/>
</dbReference>
<keyword evidence="3 4" id="KW-0443">Lipid metabolism</keyword>
<dbReference type="Proteomes" id="UP000590740">
    <property type="component" value="Unassembled WGS sequence"/>
</dbReference>
<dbReference type="PANTHER" id="PTHR14226:SF78">
    <property type="entry name" value="SLR0060 PROTEIN"/>
    <property type="match status" value="1"/>
</dbReference>
<feature type="active site" description="Nucleophile" evidence="4">
    <location>
        <position position="42"/>
    </location>
</feature>
<reference evidence="6 7" key="1">
    <citation type="submission" date="2020-08" db="EMBL/GenBank/DDBJ databases">
        <title>Genomic Encyclopedia of Type Strains, Phase IV (KMG-IV): sequencing the most valuable type-strain genomes for metagenomic binning, comparative biology and taxonomic classification.</title>
        <authorList>
            <person name="Goeker M."/>
        </authorList>
    </citation>
    <scope>NUCLEOTIDE SEQUENCE [LARGE SCALE GENOMIC DNA]</scope>
    <source>
        <strain evidence="6 7">DSM 12252</strain>
    </source>
</reference>
<evidence type="ECO:0000313" key="7">
    <source>
        <dbReference type="Proteomes" id="UP000590740"/>
    </source>
</evidence>
<feature type="short sequence motif" description="GXSXG" evidence="4">
    <location>
        <begin position="40"/>
        <end position="44"/>
    </location>
</feature>
<keyword evidence="2 4" id="KW-0442">Lipid degradation</keyword>
<dbReference type="AlphaFoldDB" id="A0A7W7YD37"/>
<dbReference type="PANTHER" id="PTHR14226">
    <property type="entry name" value="NEUROPATHY TARGET ESTERASE/SWISS CHEESE D.MELANOGASTER"/>
    <property type="match status" value="1"/>
</dbReference>
<dbReference type="PROSITE" id="PS51635">
    <property type="entry name" value="PNPLA"/>
    <property type="match status" value="1"/>
</dbReference>
<dbReference type="Gene3D" id="3.40.1090.10">
    <property type="entry name" value="Cytosolic phospholipase A2 catalytic domain"/>
    <property type="match status" value="2"/>
</dbReference>
<evidence type="ECO:0000313" key="6">
    <source>
        <dbReference type="EMBL" id="MBB5033982.1"/>
    </source>
</evidence>
<comment type="caution">
    <text evidence="4">Lacks conserved residue(s) required for the propagation of feature annotation.</text>
</comment>
<feature type="active site" description="Proton acceptor" evidence="4">
    <location>
        <position position="168"/>
    </location>
</feature>
<proteinExistence type="predicted"/>